<dbReference type="SUPFAM" id="SSF46689">
    <property type="entry name" value="Homeodomain-like"/>
    <property type="match status" value="2"/>
</dbReference>
<dbReference type="OrthoDB" id="9793400at2"/>
<dbReference type="InterPro" id="IPR018060">
    <property type="entry name" value="HTH_AraC"/>
</dbReference>
<dbReference type="GO" id="GO:0003700">
    <property type="term" value="F:DNA-binding transcription factor activity"/>
    <property type="evidence" value="ECO:0007669"/>
    <property type="project" value="InterPro"/>
</dbReference>
<evidence type="ECO:0000256" key="2">
    <source>
        <dbReference type="ARBA" id="ARBA00023125"/>
    </source>
</evidence>
<dbReference type="CDD" id="cd03136">
    <property type="entry name" value="GATase1_AraC_ArgR_like"/>
    <property type="match status" value="1"/>
</dbReference>
<dbReference type="SMART" id="SM00342">
    <property type="entry name" value="HTH_ARAC"/>
    <property type="match status" value="1"/>
</dbReference>
<feature type="compositionally biased region" description="Acidic residues" evidence="4">
    <location>
        <begin position="353"/>
        <end position="362"/>
    </location>
</feature>
<comment type="caution">
    <text evidence="6">The sequence shown here is derived from an EMBL/GenBank/DDBJ whole genome shotgun (WGS) entry which is preliminary data.</text>
</comment>
<sequence length="388" mass="42108">MVSRRDQDRPRLFQFLLFQRFSMLAFTSAVEALRTANRLSDRPLYRWDILTTTGTAAAASNGVHVLPDATMGSEDPGAAAVIVCAGMGMEGYRDPAVTVWLRRHARRGAHLGGLCTGALALAAAGLLDGYRCTIHWENVEGFAEEFPRLDITATLYEIDRDRFTCAGGTAALDMMIALIHADHGHGLAMKVAEALIHTVVRRPEDPQRMALRQRVGVSDPKVLAAIALMEAQLETPLPVESLAADIGVSHRQLERLFSKHIGVSPSRYYQRLRLQRARALLAQTSLTVLQVAVACGFSSASHFTKCYRQEFGQPPRRWRLAPHLVKPGPGMPDWPAAPLPPDGAESPLAVELDVLDSLDPEGEAAHGDALGPDDTDPTDGDAPPPLPS</sequence>
<dbReference type="InterPro" id="IPR009057">
    <property type="entry name" value="Homeodomain-like_sf"/>
</dbReference>
<dbReference type="InterPro" id="IPR029062">
    <property type="entry name" value="Class_I_gatase-like"/>
</dbReference>
<keyword evidence="1" id="KW-0805">Transcription regulation</keyword>
<dbReference type="RefSeq" id="WP_153340518.1">
    <property type="nucleotide sequence ID" value="NZ_WIVE01000002.1"/>
</dbReference>
<dbReference type="Proteomes" id="UP000434582">
    <property type="component" value="Unassembled WGS sequence"/>
</dbReference>
<evidence type="ECO:0000313" key="6">
    <source>
        <dbReference type="EMBL" id="MQX35238.1"/>
    </source>
</evidence>
<keyword evidence="3" id="KW-0804">Transcription</keyword>
<dbReference type="Gene3D" id="1.10.10.60">
    <property type="entry name" value="Homeodomain-like"/>
    <property type="match status" value="1"/>
</dbReference>
<accession>A0A7X1ZBB8</accession>
<evidence type="ECO:0000256" key="4">
    <source>
        <dbReference type="SAM" id="MobiDB-lite"/>
    </source>
</evidence>
<feature type="compositionally biased region" description="Pro residues" evidence="4">
    <location>
        <begin position="329"/>
        <end position="341"/>
    </location>
</feature>
<dbReference type="Gene3D" id="3.40.50.880">
    <property type="match status" value="1"/>
</dbReference>
<gene>
    <name evidence="6" type="ORF">GHC57_01760</name>
</gene>
<dbReference type="InterPro" id="IPR018062">
    <property type="entry name" value="HTH_AraC-typ_CS"/>
</dbReference>
<protein>
    <submittedName>
        <fullName evidence="6">Helix-turn-helix domain-containing protein</fullName>
    </submittedName>
</protein>
<dbReference type="InterPro" id="IPR002818">
    <property type="entry name" value="DJ-1/PfpI"/>
</dbReference>
<dbReference type="Pfam" id="PF01965">
    <property type="entry name" value="DJ-1_PfpI"/>
    <property type="match status" value="1"/>
</dbReference>
<dbReference type="PRINTS" id="PR00032">
    <property type="entry name" value="HTHARAC"/>
</dbReference>
<dbReference type="PROSITE" id="PS01124">
    <property type="entry name" value="HTH_ARAC_FAMILY_2"/>
    <property type="match status" value="1"/>
</dbReference>
<proteinExistence type="predicted"/>
<evidence type="ECO:0000256" key="3">
    <source>
        <dbReference type="ARBA" id="ARBA00023163"/>
    </source>
</evidence>
<reference evidence="6 7" key="1">
    <citation type="submission" date="2019-10" db="EMBL/GenBank/DDBJ databases">
        <title>Draft whole-genome sequence of the purple nonsulfur photosynthetic bacterium Roseospira navarrensis DSM 15114.</title>
        <authorList>
            <person name="Kyndt J.A."/>
            <person name="Meyer T.E."/>
        </authorList>
    </citation>
    <scope>NUCLEOTIDE SEQUENCE [LARGE SCALE GENOMIC DNA]</scope>
    <source>
        <strain evidence="6 7">DSM 15114</strain>
    </source>
</reference>
<dbReference type="AlphaFoldDB" id="A0A7X1ZBB8"/>
<dbReference type="InterPro" id="IPR020449">
    <property type="entry name" value="Tscrpt_reg_AraC-type_HTH"/>
</dbReference>
<dbReference type="PROSITE" id="PS00041">
    <property type="entry name" value="HTH_ARAC_FAMILY_1"/>
    <property type="match status" value="1"/>
</dbReference>
<dbReference type="PANTHER" id="PTHR43130">
    <property type="entry name" value="ARAC-FAMILY TRANSCRIPTIONAL REGULATOR"/>
    <property type="match status" value="1"/>
</dbReference>
<dbReference type="SUPFAM" id="SSF52317">
    <property type="entry name" value="Class I glutamine amidotransferase-like"/>
    <property type="match status" value="1"/>
</dbReference>
<keyword evidence="2" id="KW-0238">DNA-binding</keyword>
<feature type="region of interest" description="Disordered" evidence="4">
    <location>
        <begin position="329"/>
        <end position="388"/>
    </location>
</feature>
<organism evidence="6 7">
    <name type="scientific">Roseospira navarrensis</name>
    <dbReference type="NCBI Taxonomy" id="140058"/>
    <lineage>
        <taxon>Bacteria</taxon>
        <taxon>Pseudomonadati</taxon>
        <taxon>Pseudomonadota</taxon>
        <taxon>Alphaproteobacteria</taxon>
        <taxon>Rhodospirillales</taxon>
        <taxon>Rhodospirillaceae</taxon>
        <taxon>Roseospira</taxon>
    </lineage>
</organism>
<dbReference type="InterPro" id="IPR052158">
    <property type="entry name" value="INH-QAR"/>
</dbReference>
<dbReference type="Pfam" id="PF12833">
    <property type="entry name" value="HTH_18"/>
    <property type="match status" value="1"/>
</dbReference>
<dbReference type="PANTHER" id="PTHR43130:SF3">
    <property type="entry name" value="HTH-TYPE TRANSCRIPTIONAL REGULATOR RV1931C"/>
    <property type="match status" value="1"/>
</dbReference>
<evidence type="ECO:0000256" key="1">
    <source>
        <dbReference type="ARBA" id="ARBA00023015"/>
    </source>
</evidence>
<evidence type="ECO:0000313" key="7">
    <source>
        <dbReference type="Proteomes" id="UP000434582"/>
    </source>
</evidence>
<dbReference type="EMBL" id="WIVE01000002">
    <property type="protein sequence ID" value="MQX35238.1"/>
    <property type="molecule type" value="Genomic_DNA"/>
</dbReference>
<evidence type="ECO:0000259" key="5">
    <source>
        <dbReference type="PROSITE" id="PS01124"/>
    </source>
</evidence>
<keyword evidence="7" id="KW-1185">Reference proteome</keyword>
<name>A0A7X1ZBB8_9PROT</name>
<dbReference type="GO" id="GO:0043565">
    <property type="term" value="F:sequence-specific DNA binding"/>
    <property type="evidence" value="ECO:0007669"/>
    <property type="project" value="InterPro"/>
</dbReference>
<feature type="domain" description="HTH araC/xylS-type" evidence="5">
    <location>
        <begin position="223"/>
        <end position="321"/>
    </location>
</feature>